<gene>
    <name evidence="10" type="ORF">CEPIT_LOCUS33076</name>
</gene>
<dbReference type="InterPro" id="IPR016574">
    <property type="entry name" value="Nicalin"/>
</dbReference>
<accession>A0AAV0FDT9</accession>
<evidence type="ECO:0000256" key="3">
    <source>
        <dbReference type="ARBA" id="ARBA00022692"/>
    </source>
</evidence>
<keyword evidence="11" id="KW-1185">Reference proteome</keyword>
<dbReference type="Proteomes" id="UP001152523">
    <property type="component" value="Unassembled WGS sequence"/>
</dbReference>
<dbReference type="PROSITE" id="PS51257">
    <property type="entry name" value="PROKAR_LIPOPROTEIN"/>
    <property type="match status" value="1"/>
</dbReference>
<keyword evidence="6 9" id="KW-1133">Transmembrane helix</keyword>
<feature type="transmembrane region" description="Helical" evidence="9">
    <location>
        <begin position="12"/>
        <end position="31"/>
    </location>
</feature>
<evidence type="ECO:0000256" key="9">
    <source>
        <dbReference type="SAM" id="Phobius"/>
    </source>
</evidence>
<keyword evidence="5" id="KW-0256">Endoplasmic reticulum</keyword>
<protein>
    <submittedName>
        <fullName evidence="10">Uncharacterized protein</fullName>
    </submittedName>
</protein>
<dbReference type="PANTHER" id="PTHR31826">
    <property type="entry name" value="NICALIN"/>
    <property type="match status" value="1"/>
</dbReference>
<evidence type="ECO:0000256" key="1">
    <source>
        <dbReference type="ARBA" id="ARBA00004389"/>
    </source>
</evidence>
<keyword evidence="4" id="KW-0732">Signal</keyword>
<name>A0AAV0FDT9_9ASTE</name>
<evidence type="ECO:0000313" key="10">
    <source>
        <dbReference type="EMBL" id="CAH9133612.1"/>
    </source>
</evidence>
<organism evidence="10 11">
    <name type="scientific">Cuscuta epithymum</name>
    <dbReference type="NCBI Taxonomy" id="186058"/>
    <lineage>
        <taxon>Eukaryota</taxon>
        <taxon>Viridiplantae</taxon>
        <taxon>Streptophyta</taxon>
        <taxon>Embryophyta</taxon>
        <taxon>Tracheophyta</taxon>
        <taxon>Spermatophyta</taxon>
        <taxon>Magnoliopsida</taxon>
        <taxon>eudicotyledons</taxon>
        <taxon>Gunneridae</taxon>
        <taxon>Pentapetalae</taxon>
        <taxon>asterids</taxon>
        <taxon>lamiids</taxon>
        <taxon>Solanales</taxon>
        <taxon>Convolvulaceae</taxon>
        <taxon>Cuscuteae</taxon>
        <taxon>Cuscuta</taxon>
        <taxon>Cuscuta subgen. Cuscuta</taxon>
    </lineage>
</organism>
<comment type="caution">
    <text evidence="10">The sequence shown here is derived from an EMBL/GenBank/DDBJ whole genome shotgun (WGS) entry which is preliminary data.</text>
</comment>
<dbReference type="GO" id="GO:0009966">
    <property type="term" value="P:regulation of signal transduction"/>
    <property type="evidence" value="ECO:0007669"/>
    <property type="project" value="InterPro"/>
</dbReference>
<keyword evidence="3 9" id="KW-0812">Transmembrane</keyword>
<keyword evidence="7 9" id="KW-0472">Membrane</keyword>
<comment type="subcellular location">
    <subcellularLocation>
        <location evidence="1">Endoplasmic reticulum membrane</location>
        <topology evidence="1">Single-pass membrane protein</topology>
    </subcellularLocation>
</comment>
<evidence type="ECO:0000256" key="6">
    <source>
        <dbReference type="ARBA" id="ARBA00022989"/>
    </source>
</evidence>
<dbReference type="EMBL" id="CAMAPF010000976">
    <property type="protein sequence ID" value="CAH9133612.1"/>
    <property type="molecule type" value="Genomic_DNA"/>
</dbReference>
<evidence type="ECO:0000256" key="7">
    <source>
        <dbReference type="ARBA" id="ARBA00023136"/>
    </source>
</evidence>
<evidence type="ECO:0000256" key="5">
    <source>
        <dbReference type="ARBA" id="ARBA00022824"/>
    </source>
</evidence>
<sequence>MTKSERVHGSGCQLLATVYYSVTVLVFVLVACIELSDAATLDDVYHLVEYDLSGIPYGSRLASLNHRASSSLLSSTSGHGSIVDLSQSVIMLPLRELNLTLIKGFTKILKQKSSNISWPDQNKHVEFLFC</sequence>
<comment type="similarity">
    <text evidence="2">Belongs to the nicastrin family.</text>
</comment>
<dbReference type="GO" id="GO:0005789">
    <property type="term" value="C:endoplasmic reticulum membrane"/>
    <property type="evidence" value="ECO:0007669"/>
    <property type="project" value="UniProtKB-SubCell"/>
</dbReference>
<evidence type="ECO:0000256" key="8">
    <source>
        <dbReference type="ARBA" id="ARBA00023180"/>
    </source>
</evidence>
<keyword evidence="8" id="KW-0325">Glycoprotein</keyword>
<evidence type="ECO:0000256" key="4">
    <source>
        <dbReference type="ARBA" id="ARBA00022729"/>
    </source>
</evidence>
<evidence type="ECO:0000256" key="2">
    <source>
        <dbReference type="ARBA" id="ARBA00007717"/>
    </source>
</evidence>
<proteinExistence type="inferred from homology"/>
<evidence type="ECO:0000313" key="11">
    <source>
        <dbReference type="Proteomes" id="UP001152523"/>
    </source>
</evidence>
<dbReference type="AlphaFoldDB" id="A0AAV0FDT9"/>
<reference evidence="10" key="1">
    <citation type="submission" date="2022-07" db="EMBL/GenBank/DDBJ databases">
        <authorList>
            <person name="Macas J."/>
            <person name="Novak P."/>
            <person name="Neumann P."/>
        </authorList>
    </citation>
    <scope>NUCLEOTIDE SEQUENCE</scope>
</reference>